<keyword evidence="4" id="KW-0055">Arginine biosynthesis</keyword>
<evidence type="ECO:0000256" key="11">
    <source>
        <dbReference type="ARBA" id="ARBA00030639"/>
    </source>
</evidence>
<comment type="caution">
    <text evidence="14">The sequence shown here is derived from an EMBL/GenBank/DDBJ whole genome shotgun (WGS) entry which is preliminary data.</text>
</comment>
<dbReference type="RefSeq" id="WP_126756388.1">
    <property type="nucleotide sequence ID" value="NZ_PIPQ01000001.1"/>
</dbReference>
<keyword evidence="15" id="KW-1185">Reference proteome</keyword>
<dbReference type="Gene3D" id="3.40.1160.10">
    <property type="entry name" value="Acetylglutamate kinase-like"/>
    <property type="match status" value="1"/>
</dbReference>
<name>A0A432X9A7_9GAMM</name>
<evidence type="ECO:0000259" key="13">
    <source>
        <dbReference type="Pfam" id="PF00696"/>
    </source>
</evidence>
<dbReference type="NCBIfam" id="TIGR00761">
    <property type="entry name" value="argB"/>
    <property type="match status" value="1"/>
</dbReference>
<evidence type="ECO:0000256" key="3">
    <source>
        <dbReference type="ARBA" id="ARBA00021197"/>
    </source>
</evidence>
<feature type="domain" description="Aspartate/glutamate/uridylate kinase" evidence="13">
    <location>
        <begin position="8"/>
        <end position="244"/>
    </location>
</feature>
<dbReference type="GO" id="GO:0006526">
    <property type="term" value="P:L-arginine biosynthetic process"/>
    <property type="evidence" value="ECO:0007669"/>
    <property type="project" value="UniProtKB-KW"/>
</dbReference>
<evidence type="ECO:0000256" key="5">
    <source>
        <dbReference type="ARBA" id="ARBA00022605"/>
    </source>
</evidence>
<evidence type="ECO:0000313" key="15">
    <source>
        <dbReference type="Proteomes" id="UP000286976"/>
    </source>
</evidence>
<reference evidence="14 15" key="1">
    <citation type="journal article" date="2011" name="Front. Microbiol.">
        <title>Genomic signatures of strain selection and enhancement in Bacillus atrophaeus var. globigii, a historical biowarfare simulant.</title>
        <authorList>
            <person name="Gibbons H.S."/>
            <person name="Broomall S.M."/>
            <person name="McNew L.A."/>
            <person name="Daligault H."/>
            <person name="Chapman C."/>
            <person name="Bruce D."/>
            <person name="Karavis M."/>
            <person name="Krepps M."/>
            <person name="McGregor P.A."/>
            <person name="Hong C."/>
            <person name="Park K.H."/>
            <person name="Akmal A."/>
            <person name="Feldman A."/>
            <person name="Lin J.S."/>
            <person name="Chang W.E."/>
            <person name="Higgs B.W."/>
            <person name="Demirev P."/>
            <person name="Lindquist J."/>
            <person name="Liem A."/>
            <person name="Fochler E."/>
            <person name="Read T.D."/>
            <person name="Tapia R."/>
            <person name="Johnson S."/>
            <person name="Bishop-Lilly K.A."/>
            <person name="Detter C."/>
            <person name="Han C."/>
            <person name="Sozhamannan S."/>
            <person name="Rosenzweig C.N."/>
            <person name="Skowronski E.W."/>
        </authorList>
    </citation>
    <scope>NUCLEOTIDE SEQUENCE [LARGE SCALE GENOMIC DNA]</scope>
    <source>
        <strain evidence="14 15">AIT1</strain>
    </source>
</reference>
<dbReference type="GO" id="GO:0005737">
    <property type="term" value="C:cytoplasm"/>
    <property type="evidence" value="ECO:0007669"/>
    <property type="project" value="InterPro"/>
</dbReference>
<keyword evidence="5" id="KW-0028">Amino-acid biosynthesis</keyword>
<evidence type="ECO:0000313" key="14">
    <source>
        <dbReference type="EMBL" id="RUO43992.1"/>
    </source>
</evidence>
<proteinExistence type="predicted"/>
<evidence type="ECO:0000256" key="8">
    <source>
        <dbReference type="ARBA" id="ARBA00022777"/>
    </source>
</evidence>
<keyword evidence="8 14" id="KW-0418">Kinase</keyword>
<keyword evidence="6" id="KW-0808">Transferase</keyword>
<keyword evidence="7" id="KW-0547">Nucleotide-binding</keyword>
<comment type="pathway">
    <text evidence="1">Amino-acid biosynthesis; L-arginine biosynthesis; N(2)-acetyl-L-ornithine from L-glutamate: step 2/4.</text>
</comment>
<evidence type="ECO:0000256" key="6">
    <source>
        <dbReference type="ARBA" id="ARBA00022679"/>
    </source>
</evidence>
<comment type="catalytic activity">
    <reaction evidence="12">
        <text>N-acetyl-L-glutamate + ATP = N-acetyl-L-glutamyl 5-phosphate + ADP</text>
        <dbReference type="Rhea" id="RHEA:14629"/>
        <dbReference type="ChEBI" id="CHEBI:30616"/>
        <dbReference type="ChEBI" id="CHEBI:44337"/>
        <dbReference type="ChEBI" id="CHEBI:57936"/>
        <dbReference type="ChEBI" id="CHEBI:456216"/>
        <dbReference type="EC" id="2.7.2.8"/>
    </reaction>
</comment>
<evidence type="ECO:0000256" key="12">
    <source>
        <dbReference type="ARBA" id="ARBA00048141"/>
    </source>
</evidence>
<dbReference type="EC" id="2.7.2.8" evidence="2"/>
<dbReference type="Pfam" id="PF00696">
    <property type="entry name" value="AA_kinase"/>
    <property type="match status" value="1"/>
</dbReference>
<dbReference type="GO" id="GO:0003991">
    <property type="term" value="F:acetylglutamate kinase activity"/>
    <property type="evidence" value="ECO:0007669"/>
    <property type="project" value="UniProtKB-EC"/>
</dbReference>
<evidence type="ECO:0000256" key="9">
    <source>
        <dbReference type="ARBA" id="ARBA00022840"/>
    </source>
</evidence>
<evidence type="ECO:0000256" key="10">
    <source>
        <dbReference type="ARBA" id="ARBA00030178"/>
    </source>
</evidence>
<sequence>MNKAQEKPTVIKLGGAALAQPSTLLSLLEQVQAALGQRPWVLVHGGGALVDEWLCNMGCSTEKRHGQRVTPAEQMPVVTGALAGYSNKALVSVAQTAGIDALGLSLLDAACVPLLPVHELGQVGTPDWQKIADQQAMYAQRLQVLLAGKLTPVVSSIGGLADGQLVNVNADLAAAAIAFVLEAELVLLSDVAAVLDAEGQPIGDITYSQGHALLAQDFVQGGMYIKLQAALEAASRCRRTTAITSWENPQQVVALLQGQSIGTRILS</sequence>
<dbReference type="PANTHER" id="PTHR23342">
    <property type="entry name" value="N-ACETYLGLUTAMATE SYNTHASE"/>
    <property type="match status" value="1"/>
</dbReference>
<dbReference type="Proteomes" id="UP000286976">
    <property type="component" value="Unassembled WGS sequence"/>
</dbReference>
<evidence type="ECO:0000256" key="7">
    <source>
        <dbReference type="ARBA" id="ARBA00022741"/>
    </source>
</evidence>
<dbReference type="SUPFAM" id="SSF53633">
    <property type="entry name" value="Carbamate kinase-like"/>
    <property type="match status" value="1"/>
</dbReference>
<evidence type="ECO:0000256" key="1">
    <source>
        <dbReference type="ARBA" id="ARBA00004828"/>
    </source>
</evidence>
<dbReference type="AlphaFoldDB" id="A0A432X9A7"/>
<dbReference type="InterPro" id="IPR004662">
    <property type="entry name" value="AcgluKinase_fam"/>
</dbReference>
<gene>
    <name evidence="14" type="primary">argB</name>
    <name evidence="14" type="ORF">CWE15_02075</name>
</gene>
<dbReference type="PANTHER" id="PTHR23342:SF0">
    <property type="entry name" value="N-ACETYLGLUTAMATE SYNTHASE, MITOCHONDRIAL"/>
    <property type="match status" value="1"/>
</dbReference>
<dbReference type="GO" id="GO:0005524">
    <property type="term" value="F:ATP binding"/>
    <property type="evidence" value="ECO:0007669"/>
    <property type="project" value="UniProtKB-KW"/>
</dbReference>
<evidence type="ECO:0000256" key="2">
    <source>
        <dbReference type="ARBA" id="ARBA00013065"/>
    </source>
</evidence>
<dbReference type="OrthoDB" id="5915023at2"/>
<evidence type="ECO:0000256" key="4">
    <source>
        <dbReference type="ARBA" id="ARBA00022571"/>
    </source>
</evidence>
<dbReference type="InterPro" id="IPR001048">
    <property type="entry name" value="Asp/Glu/Uridylate_kinase"/>
</dbReference>
<dbReference type="InterPro" id="IPR036393">
    <property type="entry name" value="AceGlu_kinase-like_sf"/>
</dbReference>
<accession>A0A432X9A7</accession>
<keyword evidence="9" id="KW-0067">ATP-binding</keyword>
<dbReference type="EMBL" id="PIPQ01000001">
    <property type="protein sequence ID" value="RUO43992.1"/>
    <property type="molecule type" value="Genomic_DNA"/>
</dbReference>
<organism evidence="14 15">
    <name type="scientific">Aliidiomarina taiwanensis</name>
    <dbReference type="NCBI Taxonomy" id="946228"/>
    <lineage>
        <taxon>Bacteria</taxon>
        <taxon>Pseudomonadati</taxon>
        <taxon>Pseudomonadota</taxon>
        <taxon>Gammaproteobacteria</taxon>
        <taxon>Alteromonadales</taxon>
        <taxon>Idiomarinaceae</taxon>
        <taxon>Aliidiomarina</taxon>
    </lineage>
</organism>
<dbReference type="PIRSF" id="PIRSF000728">
    <property type="entry name" value="NAGK"/>
    <property type="match status" value="1"/>
</dbReference>
<protein>
    <recommendedName>
        <fullName evidence="3">Acetylglutamate kinase</fullName>
        <ecNumber evidence="2">2.7.2.8</ecNumber>
    </recommendedName>
    <alternativeName>
        <fullName evidence="10">N-acetyl-L-glutamate 5-phosphotransferase</fullName>
    </alternativeName>
    <alternativeName>
        <fullName evidence="11">NAG kinase</fullName>
    </alternativeName>
</protein>